<evidence type="ECO:0000313" key="2">
    <source>
        <dbReference type="Proteomes" id="UP001597319"/>
    </source>
</evidence>
<proteinExistence type="predicted"/>
<reference evidence="2" key="1">
    <citation type="journal article" date="2019" name="Int. J. Syst. Evol. Microbiol.">
        <title>The Global Catalogue of Microorganisms (GCM) 10K type strain sequencing project: providing services to taxonomists for standard genome sequencing and annotation.</title>
        <authorList>
            <consortium name="The Broad Institute Genomics Platform"/>
            <consortium name="The Broad Institute Genome Sequencing Center for Infectious Disease"/>
            <person name="Wu L."/>
            <person name="Ma J."/>
        </authorList>
    </citation>
    <scope>NUCLEOTIDE SEQUENCE [LARGE SCALE GENOMIC DNA]</scope>
    <source>
        <strain evidence="2">KCTC 52274</strain>
    </source>
</reference>
<dbReference type="Gene3D" id="2.30.30.40">
    <property type="entry name" value="SH3 Domains"/>
    <property type="match status" value="1"/>
</dbReference>
<gene>
    <name evidence="1" type="ORF">ACFSR1_09460</name>
</gene>
<sequence>MKKAIILLLLSQFQSVIGQKTFEQIIDEIPFYRDFGYYDSAEKKQGFSIQNETQILKRLELPSLKNREYYIIGKYEINNLIVLFFSEYSASENIHFAILLDKSLNIIDRLKETAYDNEEGFYGVNSWIDYNILTVNIHNIYNNPEYVKKQYSITDRGFIAIKNQVIIKTPSGIRVRNKPTTNSAIVATAPNLKVFDYLSTVSEIDSTSVFDNGKYLKDRWLKIATKDSIQQLGYVFGAFAKRRIEVTTNDYKVILDEISKEEFYQQEGENYSNPSVKKITGAKKIKSILKNQLIGAYDEEDNYNVKKVLTDNGNEVSGFYEEECVISAYYPQYHYLLFECGHASDYLINLKNGEDDINRIGNPDYYLSSPQNTFRLNGYYSGQTNVHFLEKNNKNAAPEYLFSISSLIQSDYLETYFWKDDNTILVKVEKMHYKIQLQQL</sequence>
<keyword evidence="2" id="KW-1185">Reference proteome</keyword>
<accession>A0ABW5LDH9</accession>
<evidence type="ECO:0000313" key="1">
    <source>
        <dbReference type="EMBL" id="MFD2562890.1"/>
    </source>
</evidence>
<organism evidence="1 2">
    <name type="scientific">Aquimarina rubra</name>
    <dbReference type="NCBI Taxonomy" id="1920033"/>
    <lineage>
        <taxon>Bacteria</taxon>
        <taxon>Pseudomonadati</taxon>
        <taxon>Bacteroidota</taxon>
        <taxon>Flavobacteriia</taxon>
        <taxon>Flavobacteriales</taxon>
        <taxon>Flavobacteriaceae</taxon>
        <taxon>Aquimarina</taxon>
    </lineage>
</organism>
<protein>
    <submittedName>
        <fullName evidence="1">SH3 domain-containing protein</fullName>
    </submittedName>
</protein>
<dbReference type="RefSeq" id="WP_378291867.1">
    <property type="nucleotide sequence ID" value="NZ_JBHULE010000019.1"/>
</dbReference>
<dbReference type="EMBL" id="JBHULE010000019">
    <property type="protein sequence ID" value="MFD2562890.1"/>
    <property type="molecule type" value="Genomic_DNA"/>
</dbReference>
<name>A0ABW5LDH9_9FLAO</name>
<comment type="caution">
    <text evidence="1">The sequence shown here is derived from an EMBL/GenBank/DDBJ whole genome shotgun (WGS) entry which is preliminary data.</text>
</comment>
<dbReference type="Proteomes" id="UP001597319">
    <property type="component" value="Unassembled WGS sequence"/>
</dbReference>